<evidence type="ECO:0000313" key="1">
    <source>
        <dbReference type="EMBL" id="KJA21987.1"/>
    </source>
</evidence>
<gene>
    <name evidence="1" type="ORF">HYPSUDRAFT_202481</name>
</gene>
<dbReference type="Proteomes" id="UP000054270">
    <property type="component" value="Unassembled WGS sequence"/>
</dbReference>
<reference evidence="2" key="1">
    <citation type="submission" date="2014-04" db="EMBL/GenBank/DDBJ databases">
        <title>Evolutionary Origins and Diversification of the Mycorrhizal Mutualists.</title>
        <authorList>
            <consortium name="DOE Joint Genome Institute"/>
            <consortium name="Mycorrhizal Genomics Consortium"/>
            <person name="Kohler A."/>
            <person name="Kuo A."/>
            <person name="Nagy L.G."/>
            <person name="Floudas D."/>
            <person name="Copeland A."/>
            <person name="Barry K.W."/>
            <person name="Cichocki N."/>
            <person name="Veneault-Fourrey C."/>
            <person name="LaButti K."/>
            <person name="Lindquist E.A."/>
            <person name="Lipzen A."/>
            <person name="Lundell T."/>
            <person name="Morin E."/>
            <person name="Murat C."/>
            <person name="Riley R."/>
            <person name="Ohm R."/>
            <person name="Sun H."/>
            <person name="Tunlid A."/>
            <person name="Henrissat B."/>
            <person name="Grigoriev I.V."/>
            <person name="Hibbett D.S."/>
            <person name="Martin F."/>
        </authorList>
    </citation>
    <scope>NUCLEOTIDE SEQUENCE [LARGE SCALE GENOMIC DNA]</scope>
    <source>
        <strain evidence="2">FD-334 SS-4</strain>
    </source>
</reference>
<dbReference type="AlphaFoldDB" id="A0A0D2L517"/>
<name>A0A0D2L517_HYPSF</name>
<evidence type="ECO:0000313" key="2">
    <source>
        <dbReference type="Proteomes" id="UP000054270"/>
    </source>
</evidence>
<dbReference type="EMBL" id="KN817553">
    <property type="protein sequence ID" value="KJA21987.1"/>
    <property type="molecule type" value="Genomic_DNA"/>
</dbReference>
<protein>
    <submittedName>
        <fullName evidence="1">Uncharacterized protein</fullName>
    </submittedName>
</protein>
<sequence length="185" mass="20084">MPRLYSKECGLVKSATRRSLVYPRSPTKAPVHQALMRSETRTSRARMPHEHRVQCPPAVTTAPALRLARRRHRRLRARKHTGHLHVRKPFAAPSVHPSPSRCSPLLPLRSPPPHSARRNCACTPPPSLPPVGPMLLVLVSAATAMHQSSVTAAARPTASSWTAADCFASIEAGGRGASDGMLRKS</sequence>
<keyword evidence="2" id="KW-1185">Reference proteome</keyword>
<proteinExistence type="predicted"/>
<organism evidence="1 2">
    <name type="scientific">Hypholoma sublateritium (strain FD-334 SS-4)</name>
    <dbReference type="NCBI Taxonomy" id="945553"/>
    <lineage>
        <taxon>Eukaryota</taxon>
        <taxon>Fungi</taxon>
        <taxon>Dikarya</taxon>
        <taxon>Basidiomycota</taxon>
        <taxon>Agaricomycotina</taxon>
        <taxon>Agaricomycetes</taxon>
        <taxon>Agaricomycetidae</taxon>
        <taxon>Agaricales</taxon>
        <taxon>Agaricineae</taxon>
        <taxon>Strophariaceae</taxon>
        <taxon>Hypholoma</taxon>
    </lineage>
</organism>
<accession>A0A0D2L517</accession>